<keyword evidence="3" id="KW-1185">Reference proteome</keyword>
<evidence type="ECO:0000313" key="2">
    <source>
        <dbReference type="EMBL" id="CAD7681145.1"/>
    </source>
</evidence>
<dbReference type="Proteomes" id="UP000645828">
    <property type="component" value="Unassembled WGS sequence"/>
</dbReference>
<dbReference type="AlphaFoldDB" id="A0A811YWU8"/>
<proteinExistence type="predicted"/>
<dbReference type="EMBL" id="CAJHUB010000751">
    <property type="protein sequence ID" value="CAD7681145.1"/>
    <property type="molecule type" value="Genomic_DNA"/>
</dbReference>
<feature type="compositionally biased region" description="Gly residues" evidence="1">
    <location>
        <begin position="73"/>
        <end position="83"/>
    </location>
</feature>
<feature type="compositionally biased region" description="Basic and acidic residues" evidence="1">
    <location>
        <begin position="84"/>
        <end position="100"/>
    </location>
</feature>
<organism evidence="2 3">
    <name type="scientific">Nyctereutes procyonoides</name>
    <name type="common">Raccoon dog</name>
    <name type="synonym">Canis procyonoides</name>
    <dbReference type="NCBI Taxonomy" id="34880"/>
    <lineage>
        <taxon>Eukaryota</taxon>
        <taxon>Metazoa</taxon>
        <taxon>Chordata</taxon>
        <taxon>Craniata</taxon>
        <taxon>Vertebrata</taxon>
        <taxon>Euteleostomi</taxon>
        <taxon>Mammalia</taxon>
        <taxon>Eutheria</taxon>
        <taxon>Laurasiatheria</taxon>
        <taxon>Carnivora</taxon>
        <taxon>Caniformia</taxon>
        <taxon>Canidae</taxon>
        <taxon>Nyctereutes</taxon>
    </lineage>
</organism>
<evidence type="ECO:0000256" key="1">
    <source>
        <dbReference type="SAM" id="MobiDB-lite"/>
    </source>
</evidence>
<accession>A0A811YWU8</accession>
<evidence type="ECO:0000313" key="3">
    <source>
        <dbReference type="Proteomes" id="UP000645828"/>
    </source>
</evidence>
<feature type="compositionally biased region" description="Pro residues" evidence="1">
    <location>
        <begin position="104"/>
        <end position="118"/>
    </location>
</feature>
<sequence length="257" mass="27002">MGFYIGHCILELEDPYKKKEKEAAQFPHPGKRQISKNSERVPNVGPQENFCKWQAPPALSPGPGAPGNFVPGLRGGGGGGPRAEGGEPRAAHGRLAHGDWEAATPPPLPPPLPPPAPSPAAGAAPQGGSGLRGLLLCAATMVRPCSRESCPLRPPVPTATLGHLSDHRLRAWKSASFHASPSATRRAARPDCKALGREPRGPACGRLSGAAGRFCTRAERSSLCRPQISTPPARCRDTFPSCSFGSPPPPFRCHVQV</sequence>
<protein>
    <submittedName>
        <fullName evidence="2">(raccoon dog) hypothetical protein</fullName>
    </submittedName>
</protein>
<reference evidence="2" key="1">
    <citation type="submission" date="2020-12" db="EMBL/GenBank/DDBJ databases">
        <authorList>
            <consortium name="Molecular Ecology Group"/>
        </authorList>
    </citation>
    <scope>NUCLEOTIDE SEQUENCE</scope>
    <source>
        <strain evidence="2">TBG_1078</strain>
    </source>
</reference>
<name>A0A811YWU8_NYCPR</name>
<comment type="caution">
    <text evidence="2">The sequence shown here is derived from an EMBL/GenBank/DDBJ whole genome shotgun (WGS) entry which is preliminary data.</text>
</comment>
<feature type="region of interest" description="Disordered" evidence="1">
    <location>
        <begin position="20"/>
        <end position="127"/>
    </location>
</feature>
<gene>
    <name evidence="2" type="ORF">NYPRO_LOCUS13937</name>
</gene>